<dbReference type="EMBL" id="BCMY01000005">
    <property type="protein sequence ID" value="GAQ40506.1"/>
    <property type="molecule type" value="Genomic_DNA"/>
</dbReference>
<keyword evidence="11" id="KW-0539">Nucleus</keyword>
<dbReference type="InterPro" id="IPR036864">
    <property type="entry name" value="Zn2-C6_fun-type_DNA-bd_sf"/>
</dbReference>
<evidence type="ECO:0000256" key="4">
    <source>
        <dbReference type="ARBA" id="ARBA00022723"/>
    </source>
</evidence>
<reference evidence="17" key="1">
    <citation type="journal article" date="2016" name="Genome Announc.">
        <title>Draft genome sequence of Aspergillus niger strain An76.</title>
        <authorList>
            <person name="Gong W."/>
            <person name="Cheng Z."/>
            <person name="Zhang H."/>
            <person name="Liu L."/>
            <person name="Gao P."/>
            <person name="Wang L."/>
        </authorList>
    </citation>
    <scope>NUCLEOTIDE SEQUENCE [LARGE SCALE GENOMIC DNA]</scope>
    <source>
        <strain evidence="17">An76</strain>
    </source>
</reference>
<dbReference type="InterPro" id="IPR036396">
    <property type="entry name" value="Cyt_P450_sf"/>
</dbReference>
<evidence type="ECO:0000256" key="1">
    <source>
        <dbReference type="ARBA" id="ARBA00001971"/>
    </source>
</evidence>
<keyword evidence="14" id="KW-0812">Transmembrane</keyword>
<dbReference type="Pfam" id="PF00172">
    <property type="entry name" value="Zn_clus"/>
    <property type="match status" value="1"/>
</dbReference>
<evidence type="ECO:0000256" key="2">
    <source>
        <dbReference type="ARBA" id="ARBA00010617"/>
    </source>
</evidence>
<dbReference type="Pfam" id="PF00067">
    <property type="entry name" value="p450"/>
    <property type="match status" value="1"/>
</dbReference>
<comment type="caution">
    <text evidence="16">The sequence shown here is derived from an EMBL/GenBank/DDBJ whole genome shotgun (WGS) entry which is preliminary data.</text>
</comment>
<evidence type="ECO:0000256" key="14">
    <source>
        <dbReference type="SAM" id="Phobius"/>
    </source>
</evidence>
<evidence type="ECO:0000256" key="7">
    <source>
        <dbReference type="ARBA" id="ARBA00023015"/>
    </source>
</evidence>
<dbReference type="PROSITE" id="PS00086">
    <property type="entry name" value="CYTOCHROME_P450"/>
    <property type="match status" value="1"/>
</dbReference>
<gene>
    <name evidence="16" type="ORF">ABL_03657</name>
</gene>
<keyword evidence="7" id="KW-0805">Transcription regulation</keyword>
<dbReference type="CDD" id="cd00067">
    <property type="entry name" value="GAL4"/>
    <property type="match status" value="1"/>
</dbReference>
<dbReference type="CDD" id="cd11041">
    <property type="entry name" value="CYP503A1-like"/>
    <property type="match status" value="1"/>
</dbReference>
<feature type="transmembrane region" description="Helical" evidence="14">
    <location>
        <begin position="20"/>
        <end position="41"/>
    </location>
</feature>
<dbReference type="PRINTS" id="PR00465">
    <property type="entry name" value="EP450IV"/>
</dbReference>
<evidence type="ECO:0000256" key="11">
    <source>
        <dbReference type="ARBA" id="ARBA00023242"/>
    </source>
</evidence>
<evidence type="ECO:0000313" key="17">
    <source>
        <dbReference type="Proteomes" id="UP000068243"/>
    </source>
</evidence>
<sequence length="892" mass="100960">MISTDTLLALLRASIENMLGHTSMLVPVLVTLALGLSLFLLRRFTHKDTALNPKRPFELTSTRVKQEFFFNAQRLLRDWFATHPNTPVPLHTDVGKMTMHPPPPPPPPERPQAFHENLPGFDGFRESGQDSGIVQAVIENDLTKYLNKVTEPLADETSVAVRELLTDDEEWHTILLSGVIVALISRISSRVFLREKLCRNEEWLRITQSYTIDGFLAMTELRMWPAAIHPIVPWFLPRCRKLRTQFEKAAKGRPYDPVGAQLILSVGAIHTTSDLTCQTMTHLAQNPEIVEPLRKEIVDTLQQHGWKKVALYNMKLLDSVIRESQRLKPVTNVSMRRMALKEVKLSDGTVIPKNGMLAVSAHKLWDDDTYENAASWDGYRFYKMRDDPERQTQAQLVTTAPENLAFGHGKHACPGRFFAANEVKIVLIYLLLRYDWKLLEGTVPRIFSGGFGMSLDPTLKIKCDEIKPHCTNCLRHSIECDYSSQPQTDSNSTPPSQQSDSVSPSSQGPSTDSYTFYSSTPTNFRPPKRGHGTSHTSESDPIPPNNDLVKRPFQYTALDMLLFHHFSTSPELTGAQPKARQQLCQIAFAHHYVMHILLAFSGFHLVRRSDDQQWSQSMGFTETEIYTEAERHFNVAVRDVSAILPHLDRDNSPAMYVSAIFIFISSLARGPQPGEYLAFRSDGDPGHLSLFLGVRSVFELCSGDMPTSVFAIHGEDNNPAPPSDNPQNETQSDGSESTSQRRTKLGDYRHHLETYRALLMTSILIEDPRLPIYLQTLDRLGDSLDVVMGPEPQGTIGMALFPLVFAWLYQLPDAVVGDLQRREPVALIMFAFFLYLLDRLDHVWFISGWPRHILEGIRRHLDGVYGEYIQWAVDHIRTSTDRLGACTEVVTR</sequence>
<dbReference type="VEuPathDB" id="FungiDB:ATCC64974_28860"/>
<feature type="compositionally biased region" description="Polar residues" evidence="13">
    <location>
        <begin position="725"/>
        <end position="740"/>
    </location>
</feature>
<evidence type="ECO:0000256" key="13">
    <source>
        <dbReference type="SAM" id="MobiDB-lite"/>
    </source>
</evidence>
<dbReference type="VEuPathDB" id="FungiDB:ASPNIDRAFT2_182561"/>
<evidence type="ECO:0000256" key="6">
    <source>
        <dbReference type="ARBA" id="ARBA00023004"/>
    </source>
</evidence>
<evidence type="ECO:0000256" key="3">
    <source>
        <dbReference type="ARBA" id="ARBA00022617"/>
    </source>
</evidence>
<dbReference type="GO" id="GO:0000981">
    <property type="term" value="F:DNA-binding transcription factor activity, RNA polymerase II-specific"/>
    <property type="evidence" value="ECO:0007669"/>
    <property type="project" value="InterPro"/>
</dbReference>
<dbReference type="GO" id="GO:0004497">
    <property type="term" value="F:monooxygenase activity"/>
    <property type="evidence" value="ECO:0007669"/>
    <property type="project" value="UniProtKB-KW"/>
</dbReference>
<dbReference type="VEuPathDB" id="FungiDB:M747DRAFT_233486"/>
<evidence type="ECO:0000256" key="8">
    <source>
        <dbReference type="ARBA" id="ARBA00023033"/>
    </source>
</evidence>
<evidence type="ECO:0000256" key="10">
    <source>
        <dbReference type="ARBA" id="ARBA00023163"/>
    </source>
</evidence>
<keyword evidence="6 12" id="KW-0408">Iron</keyword>
<comment type="similarity">
    <text evidence="2">Belongs to the cytochrome P450 family.</text>
</comment>
<evidence type="ECO:0000256" key="5">
    <source>
        <dbReference type="ARBA" id="ARBA00023002"/>
    </source>
</evidence>
<keyword evidence="8" id="KW-0503">Monooxygenase</keyword>
<keyword evidence="4 12" id="KW-0479">Metal-binding</keyword>
<dbReference type="Proteomes" id="UP000068243">
    <property type="component" value="Unassembled WGS sequence"/>
</dbReference>
<organism evidence="16 17">
    <name type="scientific">Aspergillus niger</name>
    <dbReference type="NCBI Taxonomy" id="5061"/>
    <lineage>
        <taxon>Eukaryota</taxon>
        <taxon>Fungi</taxon>
        <taxon>Dikarya</taxon>
        <taxon>Ascomycota</taxon>
        <taxon>Pezizomycotina</taxon>
        <taxon>Eurotiomycetes</taxon>
        <taxon>Eurotiomycetidae</taxon>
        <taxon>Eurotiales</taxon>
        <taxon>Aspergillaceae</taxon>
        <taxon>Aspergillus</taxon>
        <taxon>Aspergillus subgen. Circumdati</taxon>
    </lineage>
</organism>
<dbReference type="InterPro" id="IPR017972">
    <property type="entry name" value="Cyt_P450_CS"/>
</dbReference>
<dbReference type="InterPro" id="IPR002403">
    <property type="entry name" value="Cyt_P450_E_grp-IV"/>
</dbReference>
<dbReference type="SUPFAM" id="SSF57701">
    <property type="entry name" value="Zn2/Cys6 DNA-binding domain"/>
    <property type="match status" value="1"/>
</dbReference>
<keyword evidence="10" id="KW-0804">Transcription</keyword>
<evidence type="ECO:0000256" key="12">
    <source>
        <dbReference type="PIRSR" id="PIRSR602403-1"/>
    </source>
</evidence>
<dbReference type="GO" id="GO:0009893">
    <property type="term" value="P:positive regulation of metabolic process"/>
    <property type="evidence" value="ECO:0007669"/>
    <property type="project" value="UniProtKB-ARBA"/>
</dbReference>
<dbReference type="SUPFAM" id="SSF48264">
    <property type="entry name" value="Cytochrome P450"/>
    <property type="match status" value="1"/>
</dbReference>
<dbReference type="GO" id="GO:0020037">
    <property type="term" value="F:heme binding"/>
    <property type="evidence" value="ECO:0007669"/>
    <property type="project" value="InterPro"/>
</dbReference>
<dbReference type="InterPro" id="IPR001128">
    <property type="entry name" value="Cyt_P450"/>
</dbReference>
<dbReference type="PANTHER" id="PTHR46206">
    <property type="entry name" value="CYTOCHROME P450"/>
    <property type="match status" value="1"/>
</dbReference>
<dbReference type="VEuPathDB" id="FungiDB:ASPNIDRAFT2_46194"/>
<feature type="compositionally biased region" description="Low complexity" evidence="13">
    <location>
        <begin position="492"/>
        <end position="513"/>
    </location>
</feature>
<feature type="region of interest" description="Disordered" evidence="13">
    <location>
        <begin position="484"/>
        <end position="548"/>
    </location>
</feature>
<dbReference type="GO" id="GO:0003677">
    <property type="term" value="F:DNA binding"/>
    <property type="evidence" value="ECO:0007669"/>
    <property type="project" value="UniProtKB-KW"/>
</dbReference>
<keyword evidence="14" id="KW-0472">Membrane</keyword>
<proteinExistence type="inferred from homology"/>
<evidence type="ECO:0000259" key="15">
    <source>
        <dbReference type="Pfam" id="PF00172"/>
    </source>
</evidence>
<evidence type="ECO:0000256" key="9">
    <source>
        <dbReference type="ARBA" id="ARBA00023125"/>
    </source>
</evidence>
<dbReference type="VEuPathDB" id="FungiDB:An15g05110"/>
<dbReference type="GO" id="GO:0016705">
    <property type="term" value="F:oxidoreductase activity, acting on paired donors, with incorporation or reduction of molecular oxygen"/>
    <property type="evidence" value="ECO:0007669"/>
    <property type="project" value="InterPro"/>
</dbReference>
<dbReference type="OrthoDB" id="5226580at2759"/>
<dbReference type="PRINTS" id="PR00385">
    <property type="entry name" value="P450"/>
</dbReference>
<keyword evidence="9" id="KW-0238">DNA-binding</keyword>
<dbReference type="Gene3D" id="4.10.240.10">
    <property type="entry name" value="Zn(2)-C6 fungal-type DNA-binding domain"/>
    <property type="match status" value="1"/>
</dbReference>
<comment type="cofactor">
    <cofactor evidence="1 12">
        <name>heme</name>
        <dbReference type="ChEBI" id="CHEBI:30413"/>
    </cofactor>
</comment>
<feature type="domain" description="Zn(2)-C6 fungal-type" evidence="15">
    <location>
        <begin position="459"/>
        <end position="487"/>
    </location>
</feature>
<keyword evidence="14" id="KW-1133">Transmembrane helix</keyword>
<keyword evidence="3 12" id="KW-0349">Heme</keyword>
<feature type="region of interest" description="Disordered" evidence="13">
    <location>
        <begin position="711"/>
        <end position="743"/>
    </location>
</feature>
<evidence type="ECO:0000313" key="16">
    <source>
        <dbReference type="EMBL" id="GAQ40506.1"/>
    </source>
</evidence>
<protein>
    <submittedName>
        <fullName evidence="16">C6 transcription factor</fullName>
    </submittedName>
</protein>
<feature type="binding site" description="axial binding residue" evidence="12">
    <location>
        <position position="413"/>
    </location>
    <ligand>
        <name>heme</name>
        <dbReference type="ChEBI" id="CHEBI:30413"/>
    </ligand>
    <ligandPart>
        <name>Fe</name>
        <dbReference type="ChEBI" id="CHEBI:18248"/>
    </ligandPart>
</feature>
<keyword evidence="5" id="KW-0560">Oxidoreductase</keyword>
<dbReference type="AlphaFoldDB" id="A0A117E0L4"/>
<dbReference type="VEuPathDB" id="FungiDB:M747DRAFT_364303"/>
<dbReference type="Gene3D" id="1.10.630.10">
    <property type="entry name" value="Cytochrome P450"/>
    <property type="match status" value="1"/>
</dbReference>
<dbReference type="GO" id="GO:0005506">
    <property type="term" value="F:iron ion binding"/>
    <property type="evidence" value="ECO:0007669"/>
    <property type="project" value="InterPro"/>
</dbReference>
<feature type="compositionally biased region" description="Polar residues" evidence="13">
    <location>
        <begin position="514"/>
        <end position="523"/>
    </location>
</feature>
<dbReference type="PANTHER" id="PTHR46206:SF2">
    <property type="entry name" value="CYTOCHROME P450 MONOOXYGENASE AUSG-RELATED"/>
    <property type="match status" value="1"/>
</dbReference>
<dbReference type="InterPro" id="IPR001138">
    <property type="entry name" value="Zn2Cys6_DnaBD"/>
</dbReference>
<name>A0A117E0L4_ASPNG</name>
<dbReference type="VEuPathDB" id="FungiDB:ATCC64974_28850"/>
<accession>A0A117E0L4</accession>
<dbReference type="GO" id="GO:0019748">
    <property type="term" value="P:secondary metabolic process"/>
    <property type="evidence" value="ECO:0007669"/>
    <property type="project" value="UniProtKB-ARBA"/>
</dbReference>
<dbReference type="GO" id="GO:0008270">
    <property type="term" value="F:zinc ion binding"/>
    <property type="evidence" value="ECO:0007669"/>
    <property type="project" value="InterPro"/>
</dbReference>